<proteinExistence type="inferred from homology"/>
<evidence type="ECO:0000313" key="9">
    <source>
        <dbReference type="Proteomes" id="UP000772181"/>
    </source>
</evidence>
<gene>
    <name evidence="6 8" type="primary">nusB</name>
    <name evidence="8" type="ORF">HY730_09980</name>
</gene>
<comment type="function">
    <text evidence="6">Involved in transcription antitermination. Required for transcription of ribosomal RNA (rRNA) genes. Binds specifically to the boxA antiterminator sequence of the ribosomal RNA (rrn) operons.</text>
</comment>
<comment type="similarity">
    <text evidence="1 6">Belongs to the NusB family.</text>
</comment>
<feature type="domain" description="NusB/RsmB/TIM44" evidence="7">
    <location>
        <begin position="5"/>
        <end position="129"/>
    </location>
</feature>
<evidence type="ECO:0000256" key="1">
    <source>
        <dbReference type="ARBA" id="ARBA00005952"/>
    </source>
</evidence>
<dbReference type="AlphaFoldDB" id="A0A933GN49"/>
<dbReference type="Gene3D" id="1.10.940.10">
    <property type="entry name" value="NusB-like"/>
    <property type="match status" value="1"/>
</dbReference>
<keyword evidence="2 6" id="KW-0889">Transcription antitermination</keyword>
<evidence type="ECO:0000256" key="2">
    <source>
        <dbReference type="ARBA" id="ARBA00022814"/>
    </source>
</evidence>
<dbReference type="HAMAP" id="MF_00073">
    <property type="entry name" value="NusB"/>
    <property type="match status" value="1"/>
</dbReference>
<evidence type="ECO:0000256" key="4">
    <source>
        <dbReference type="ARBA" id="ARBA00023015"/>
    </source>
</evidence>
<dbReference type="NCBIfam" id="TIGR01951">
    <property type="entry name" value="nusB"/>
    <property type="match status" value="1"/>
</dbReference>
<dbReference type="Proteomes" id="UP000772181">
    <property type="component" value="Unassembled WGS sequence"/>
</dbReference>
<evidence type="ECO:0000256" key="3">
    <source>
        <dbReference type="ARBA" id="ARBA00022884"/>
    </source>
</evidence>
<keyword evidence="4 6" id="KW-0805">Transcription regulation</keyword>
<keyword evidence="5 6" id="KW-0804">Transcription</keyword>
<evidence type="ECO:0000256" key="6">
    <source>
        <dbReference type="HAMAP-Rule" id="MF_00073"/>
    </source>
</evidence>
<name>A0A933GN49_UNCTE</name>
<dbReference type="GO" id="GO:0003723">
    <property type="term" value="F:RNA binding"/>
    <property type="evidence" value="ECO:0007669"/>
    <property type="project" value="UniProtKB-UniRule"/>
</dbReference>
<dbReference type="GO" id="GO:0005829">
    <property type="term" value="C:cytosol"/>
    <property type="evidence" value="ECO:0007669"/>
    <property type="project" value="TreeGrafter"/>
</dbReference>
<comment type="caution">
    <text evidence="8">The sequence shown here is derived from an EMBL/GenBank/DDBJ whole genome shotgun (WGS) entry which is preliminary data.</text>
</comment>
<dbReference type="EMBL" id="JACQWF010000430">
    <property type="protein sequence ID" value="MBI4596682.1"/>
    <property type="molecule type" value="Genomic_DNA"/>
</dbReference>
<dbReference type="InterPro" id="IPR035926">
    <property type="entry name" value="NusB-like_sf"/>
</dbReference>
<evidence type="ECO:0000313" key="8">
    <source>
        <dbReference type="EMBL" id="MBI4596682.1"/>
    </source>
</evidence>
<accession>A0A933GN49</accession>
<evidence type="ECO:0000256" key="5">
    <source>
        <dbReference type="ARBA" id="ARBA00023163"/>
    </source>
</evidence>
<dbReference type="CDD" id="cd00619">
    <property type="entry name" value="Terminator_NusB"/>
    <property type="match status" value="1"/>
</dbReference>
<dbReference type="GO" id="GO:0031564">
    <property type="term" value="P:transcription antitermination"/>
    <property type="evidence" value="ECO:0007669"/>
    <property type="project" value="UniProtKB-KW"/>
</dbReference>
<dbReference type="PANTHER" id="PTHR11078">
    <property type="entry name" value="N UTILIZATION SUBSTANCE PROTEIN B-RELATED"/>
    <property type="match status" value="1"/>
</dbReference>
<dbReference type="GO" id="GO:0006353">
    <property type="term" value="P:DNA-templated transcription termination"/>
    <property type="evidence" value="ECO:0007669"/>
    <property type="project" value="UniProtKB-UniRule"/>
</dbReference>
<sequence>MSRRKGRELALQMLYQMDITRGEALKSDSFPEIAIELSEEAKKFTQDLIQGITEKQGVLDEIIRKYSLHWSLERMFIIDRNILRMAIFELKYMEDIPPKVTINEAIEIAKRYGTKDSSGFINGILDQVMNDLKNQQQVQT</sequence>
<dbReference type="Pfam" id="PF01029">
    <property type="entry name" value="NusB"/>
    <property type="match status" value="1"/>
</dbReference>
<dbReference type="InterPro" id="IPR006027">
    <property type="entry name" value="NusB_RsmB_TIM44"/>
</dbReference>
<dbReference type="InterPro" id="IPR011605">
    <property type="entry name" value="NusB_fam"/>
</dbReference>
<dbReference type="SUPFAM" id="SSF48013">
    <property type="entry name" value="NusB-like"/>
    <property type="match status" value="1"/>
</dbReference>
<keyword evidence="3 6" id="KW-0694">RNA-binding</keyword>
<protein>
    <recommendedName>
        <fullName evidence="6">Transcription antitermination protein NusB</fullName>
    </recommendedName>
    <alternativeName>
        <fullName evidence="6">Antitermination factor NusB</fullName>
    </alternativeName>
</protein>
<dbReference type="PANTHER" id="PTHR11078:SF3">
    <property type="entry name" value="ANTITERMINATION NUSB DOMAIN-CONTAINING PROTEIN"/>
    <property type="match status" value="1"/>
</dbReference>
<organism evidence="8 9">
    <name type="scientific">Tectimicrobiota bacterium</name>
    <dbReference type="NCBI Taxonomy" id="2528274"/>
    <lineage>
        <taxon>Bacteria</taxon>
        <taxon>Pseudomonadati</taxon>
        <taxon>Nitrospinota/Tectimicrobiota group</taxon>
        <taxon>Candidatus Tectimicrobiota</taxon>
    </lineage>
</organism>
<evidence type="ECO:0000259" key="7">
    <source>
        <dbReference type="Pfam" id="PF01029"/>
    </source>
</evidence>
<reference evidence="8" key="1">
    <citation type="submission" date="2020-07" db="EMBL/GenBank/DDBJ databases">
        <title>Huge and variable diversity of episymbiotic CPR bacteria and DPANN archaea in groundwater ecosystems.</title>
        <authorList>
            <person name="He C.Y."/>
            <person name="Keren R."/>
            <person name="Whittaker M."/>
            <person name="Farag I.F."/>
            <person name="Doudna J."/>
            <person name="Cate J.H.D."/>
            <person name="Banfield J.F."/>
        </authorList>
    </citation>
    <scope>NUCLEOTIDE SEQUENCE</scope>
    <source>
        <strain evidence="8">NC_groundwater_1482_Ag_S-0.65um_47_24</strain>
    </source>
</reference>